<dbReference type="Proteomes" id="UP001519863">
    <property type="component" value="Unassembled WGS sequence"/>
</dbReference>
<evidence type="ECO:0000256" key="4">
    <source>
        <dbReference type="ARBA" id="ARBA00022741"/>
    </source>
</evidence>
<evidence type="ECO:0000259" key="7">
    <source>
        <dbReference type="PROSITE" id="PS50893"/>
    </source>
</evidence>
<feature type="domain" description="ABC transporter" evidence="7">
    <location>
        <begin position="5"/>
        <end position="232"/>
    </location>
</feature>
<comment type="subcellular location">
    <subcellularLocation>
        <location evidence="1">Cell membrane</location>
        <topology evidence="1">Peripheral membrane protein</topology>
    </subcellularLocation>
</comment>
<accession>A0ABS7BBX5</accession>
<dbReference type="InterPro" id="IPR025302">
    <property type="entry name" value="DrrA1/2-like_C"/>
</dbReference>
<comment type="caution">
    <text evidence="8">The sequence shown here is derived from an EMBL/GenBank/DDBJ whole genome shotgun (WGS) entry which is preliminary data.</text>
</comment>
<evidence type="ECO:0000256" key="2">
    <source>
        <dbReference type="ARBA" id="ARBA00005417"/>
    </source>
</evidence>
<dbReference type="Gene3D" id="3.40.50.300">
    <property type="entry name" value="P-loop containing nucleotide triphosphate hydrolases"/>
    <property type="match status" value="1"/>
</dbReference>
<sequence>MTTVLNVDAVNRSFGERQVLKDVSFTVDAGRLTGFVGANGAGKTTTMRIVLGVLAADTGAVTWRGAPITRADRQRFGYMPEERGLYPKMTVTEQIVYLGRLHGIGVADARRRTTALLERLELAERGNDPVEKLSLGNQQRAQIAAALVHDPELLVLDEPFSGLDPIAIETVLAVLRERARAGAAVLFSSHQLELVERLCDDLVIIADGTIRAAGSRAWLRDQYTLPRFRIEVDSDAGWLRDEPGVTLLELDGRHAVVDLDPGADEQALLHAALARGPVRAFAPVRPSLAEIFREVIQ</sequence>
<dbReference type="InterPro" id="IPR003593">
    <property type="entry name" value="AAA+_ATPase"/>
</dbReference>
<evidence type="ECO:0000256" key="5">
    <source>
        <dbReference type="ARBA" id="ARBA00022840"/>
    </source>
</evidence>
<evidence type="ECO:0000256" key="3">
    <source>
        <dbReference type="ARBA" id="ARBA00022448"/>
    </source>
</evidence>
<dbReference type="InterPro" id="IPR017871">
    <property type="entry name" value="ABC_transporter-like_CS"/>
</dbReference>
<dbReference type="SUPFAM" id="SSF52540">
    <property type="entry name" value="P-loop containing nucleoside triphosphate hydrolases"/>
    <property type="match status" value="1"/>
</dbReference>
<keyword evidence="6" id="KW-0046">Antibiotic resistance</keyword>
<dbReference type="RefSeq" id="WP_220147215.1">
    <property type="nucleotide sequence ID" value="NZ_JAHXZI010000017.1"/>
</dbReference>
<dbReference type="EMBL" id="JAHXZI010000017">
    <property type="protein sequence ID" value="MBW6437934.1"/>
    <property type="molecule type" value="Genomic_DNA"/>
</dbReference>
<keyword evidence="4" id="KW-0547">Nucleotide-binding</keyword>
<dbReference type="PANTHER" id="PTHR42711:SF5">
    <property type="entry name" value="ABC TRANSPORTER ATP-BINDING PROTEIN NATA"/>
    <property type="match status" value="1"/>
</dbReference>
<evidence type="ECO:0000256" key="6">
    <source>
        <dbReference type="ARBA" id="ARBA00023251"/>
    </source>
</evidence>
<gene>
    <name evidence="8" type="ORF">KZ829_29800</name>
</gene>
<proteinExistence type="inferred from homology"/>
<dbReference type="InterPro" id="IPR027417">
    <property type="entry name" value="P-loop_NTPase"/>
</dbReference>
<keyword evidence="9" id="KW-1185">Reference proteome</keyword>
<dbReference type="PROSITE" id="PS50893">
    <property type="entry name" value="ABC_TRANSPORTER_2"/>
    <property type="match status" value="1"/>
</dbReference>
<dbReference type="GO" id="GO:0005524">
    <property type="term" value="F:ATP binding"/>
    <property type="evidence" value="ECO:0007669"/>
    <property type="project" value="UniProtKB-KW"/>
</dbReference>
<name>A0ABS7BBX5_9ACTN</name>
<dbReference type="Pfam" id="PF13732">
    <property type="entry name" value="DrrA1-3_C"/>
    <property type="match status" value="1"/>
</dbReference>
<dbReference type="PANTHER" id="PTHR42711">
    <property type="entry name" value="ABC TRANSPORTER ATP-BINDING PROTEIN"/>
    <property type="match status" value="1"/>
</dbReference>
<organism evidence="8 9">
    <name type="scientific">Actinoplanes hulinensis</name>
    <dbReference type="NCBI Taxonomy" id="1144547"/>
    <lineage>
        <taxon>Bacteria</taxon>
        <taxon>Bacillati</taxon>
        <taxon>Actinomycetota</taxon>
        <taxon>Actinomycetes</taxon>
        <taxon>Micromonosporales</taxon>
        <taxon>Micromonosporaceae</taxon>
        <taxon>Actinoplanes</taxon>
    </lineage>
</organism>
<evidence type="ECO:0000313" key="9">
    <source>
        <dbReference type="Proteomes" id="UP001519863"/>
    </source>
</evidence>
<evidence type="ECO:0000313" key="8">
    <source>
        <dbReference type="EMBL" id="MBW6437934.1"/>
    </source>
</evidence>
<evidence type="ECO:0000256" key="1">
    <source>
        <dbReference type="ARBA" id="ARBA00004202"/>
    </source>
</evidence>
<protein>
    <submittedName>
        <fullName evidence="8">ATP-binding cassette domain-containing protein</fullName>
    </submittedName>
</protein>
<dbReference type="Pfam" id="PF00005">
    <property type="entry name" value="ABC_tran"/>
    <property type="match status" value="1"/>
</dbReference>
<dbReference type="SMART" id="SM00382">
    <property type="entry name" value="AAA"/>
    <property type="match status" value="1"/>
</dbReference>
<dbReference type="PROSITE" id="PS00211">
    <property type="entry name" value="ABC_TRANSPORTER_1"/>
    <property type="match status" value="1"/>
</dbReference>
<keyword evidence="3" id="KW-0813">Transport</keyword>
<dbReference type="InterPro" id="IPR003439">
    <property type="entry name" value="ABC_transporter-like_ATP-bd"/>
</dbReference>
<reference evidence="8 9" key="1">
    <citation type="journal article" date="2013" name="Antonie Van Leeuwenhoek">
        <title>Actinoplanes hulinensis sp. nov., a novel actinomycete isolated from soybean root (Glycine max (L.) Merr).</title>
        <authorList>
            <person name="Shen Y."/>
            <person name="Liu C."/>
            <person name="Wang X."/>
            <person name="Zhao J."/>
            <person name="Jia F."/>
            <person name="Zhang Y."/>
            <person name="Wang L."/>
            <person name="Yang D."/>
            <person name="Xiang W."/>
        </authorList>
    </citation>
    <scope>NUCLEOTIDE SEQUENCE [LARGE SCALE GENOMIC DNA]</scope>
    <source>
        <strain evidence="8 9">NEAU-M9</strain>
    </source>
</reference>
<dbReference type="InterPro" id="IPR050763">
    <property type="entry name" value="ABC_transporter_ATP-binding"/>
</dbReference>
<keyword evidence="5 8" id="KW-0067">ATP-binding</keyword>
<comment type="similarity">
    <text evidence="2">Belongs to the ABC transporter superfamily.</text>
</comment>